<accession>A0A2A8R604</accession>
<protein>
    <submittedName>
        <fullName evidence="1">Uncharacterized protein</fullName>
    </submittedName>
</protein>
<dbReference type="Proteomes" id="UP000225182">
    <property type="component" value="Unassembled WGS sequence"/>
</dbReference>
<sequence length="67" mass="7683">MWVCTSHMKETLLLLETPHVSKASYQIKCSLCDNLATAKVYYTHRTYHYTKKQVMDSLSKSSPIKSG</sequence>
<organism evidence="1 2">
    <name type="scientific">Bacillus cereus</name>
    <dbReference type="NCBI Taxonomy" id="1396"/>
    <lineage>
        <taxon>Bacteria</taxon>
        <taxon>Bacillati</taxon>
        <taxon>Bacillota</taxon>
        <taxon>Bacilli</taxon>
        <taxon>Bacillales</taxon>
        <taxon>Bacillaceae</taxon>
        <taxon>Bacillus</taxon>
        <taxon>Bacillus cereus group</taxon>
    </lineage>
</organism>
<reference evidence="1 2" key="1">
    <citation type="submission" date="2017-09" db="EMBL/GenBank/DDBJ databases">
        <title>Large-scale bioinformatics analysis of Bacillus genomes uncovers conserved roles of natural products in bacterial physiology.</title>
        <authorList>
            <consortium name="Agbiome Team Llc"/>
            <person name="Bleich R.M."/>
            <person name="Grubbs K.J."/>
            <person name="Santa Maria K.C."/>
            <person name="Allen S.E."/>
            <person name="Farag S."/>
            <person name="Shank E.A."/>
            <person name="Bowers A."/>
        </authorList>
    </citation>
    <scope>NUCLEOTIDE SEQUENCE [LARGE SCALE GENOMIC DNA]</scope>
    <source>
        <strain evidence="1 2">AFS076905</strain>
    </source>
</reference>
<name>A0A2A8R604_BACCE</name>
<dbReference type="AlphaFoldDB" id="A0A2A8R604"/>
<proteinExistence type="predicted"/>
<dbReference type="EMBL" id="NUYN01000015">
    <property type="protein sequence ID" value="PFN26670.1"/>
    <property type="molecule type" value="Genomic_DNA"/>
</dbReference>
<evidence type="ECO:0000313" key="2">
    <source>
        <dbReference type="Proteomes" id="UP000225182"/>
    </source>
</evidence>
<gene>
    <name evidence="1" type="ORF">COJ50_12025</name>
</gene>
<evidence type="ECO:0000313" key="1">
    <source>
        <dbReference type="EMBL" id="PFN26670.1"/>
    </source>
</evidence>
<comment type="caution">
    <text evidence="1">The sequence shown here is derived from an EMBL/GenBank/DDBJ whole genome shotgun (WGS) entry which is preliminary data.</text>
</comment>